<evidence type="ECO:0000313" key="4">
    <source>
        <dbReference type="EMBL" id="PXW57835.1"/>
    </source>
</evidence>
<dbReference type="AlphaFoldDB" id="A0A2V3U4U3"/>
<dbReference type="InterPro" id="IPR005471">
    <property type="entry name" value="Tscrpt_reg_IclR_N"/>
</dbReference>
<evidence type="ECO:0000256" key="2">
    <source>
        <dbReference type="ARBA" id="ARBA00023125"/>
    </source>
</evidence>
<evidence type="ECO:0000313" key="5">
    <source>
        <dbReference type="Proteomes" id="UP000248021"/>
    </source>
</evidence>
<reference evidence="4 5" key="1">
    <citation type="submission" date="2018-05" db="EMBL/GenBank/DDBJ databases">
        <title>Genomic Encyclopedia of Type Strains, Phase IV (KMG-IV): sequencing the most valuable type-strain genomes for metagenomic binning, comparative biology and taxonomic classification.</title>
        <authorList>
            <person name="Goeker M."/>
        </authorList>
    </citation>
    <scope>NUCLEOTIDE SEQUENCE [LARGE SCALE GENOMIC DNA]</scope>
    <source>
        <strain evidence="4 5">DSM 6462</strain>
    </source>
</reference>
<keyword evidence="1" id="KW-0805">Transcription regulation</keyword>
<keyword evidence="5" id="KW-1185">Reference proteome</keyword>
<dbReference type="InterPro" id="IPR050707">
    <property type="entry name" value="HTH_MetabolicPath_Reg"/>
</dbReference>
<dbReference type="InterPro" id="IPR014757">
    <property type="entry name" value="Tscrpt_reg_IclR_C"/>
</dbReference>
<dbReference type="InterPro" id="IPR036390">
    <property type="entry name" value="WH_DNA-bd_sf"/>
</dbReference>
<dbReference type="OrthoDB" id="6057486at2"/>
<dbReference type="EMBL" id="QJJK01000006">
    <property type="protein sequence ID" value="PXW57835.1"/>
    <property type="molecule type" value="Genomic_DNA"/>
</dbReference>
<dbReference type="PANTHER" id="PTHR30136:SF35">
    <property type="entry name" value="HTH-TYPE TRANSCRIPTIONAL REGULATOR RV1719"/>
    <property type="match status" value="1"/>
</dbReference>
<dbReference type="GO" id="GO:0003700">
    <property type="term" value="F:DNA-binding transcription factor activity"/>
    <property type="evidence" value="ECO:0007669"/>
    <property type="project" value="TreeGrafter"/>
</dbReference>
<dbReference type="PROSITE" id="PS51078">
    <property type="entry name" value="ICLR_ED"/>
    <property type="match status" value="1"/>
</dbReference>
<dbReference type="SUPFAM" id="SSF46785">
    <property type="entry name" value="Winged helix' DNA-binding domain"/>
    <property type="match status" value="1"/>
</dbReference>
<proteinExistence type="predicted"/>
<keyword evidence="2" id="KW-0238">DNA-binding</keyword>
<dbReference type="PANTHER" id="PTHR30136">
    <property type="entry name" value="HELIX-TURN-HELIX TRANSCRIPTIONAL REGULATOR, ICLR FAMILY"/>
    <property type="match status" value="1"/>
</dbReference>
<dbReference type="Pfam" id="PF01614">
    <property type="entry name" value="IclR_C"/>
    <property type="match status" value="1"/>
</dbReference>
<protein>
    <submittedName>
        <fullName evidence="4">IclR family transcriptional regulator</fullName>
    </submittedName>
</protein>
<organism evidence="4 5">
    <name type="scientific">Chelatococcus asaccharovorans</name>
    <dbReference type="NCBI Taxonomy" id="28210"/>
    <lineage>
        <taxon>Bacteria</taxon>
        <taxon>Pseudomonadati</taxon>
        <taxon>Pseudomonadota</taxon>
        <taxon>Alphaproteobacteria</taxon>
        <taxon>Hyphomicrobiales</taxon>
        <taxon>Chelatococcaceae</taxon>
        <taxon>Chelatococcus</taxon>
    </lineage>
</organism>
<dbReference type="GO" id="GO:0045892">
    <property type="term" value="P:negative regulation of DNA-templated transcription"/>
    <property type="evidence" value="ECO:0007669"/>
    <property type="project" value="TreeGrafter"/>
</dbReference>
<dbReference type="SMART" id="SM00346">
    <property type="entry name" value="HTH_ICLR"/>
    <property type="match status" value="1"/>
</dbReference>
<dbReference type="SUPFAM" id="SSF55781">
    <property type="entry name" value="GAF domain-like"/>
    <property type="match status" value="1"/>
</dbReference>
<dbReference type="Gene3D" id="3.30.450.40">
    <property type="match status" value="1"/>
</dbReference>
<evidence type="ECO:0000256" key="1">
    <source>
        <dbReference type="ARBA" id="ARBA00023015"/>
    </source>
</evidence>
<keyword evidence="3" id="KW-0804">Transcription</keyword>
<name>A0A2V3U4U3_9HYPH</name>
<evidence type="ECO:0000256" key="3">
    <source>
        <dbReference type="ARBA" id="ARBA00023163"/>
    </source>
</evidence>
<dbReference type="GO" id="GO:0003677">
    <property type="term" value="F:DNA binding"/>
    <property type="evidence" value="ECO:0007669"/>
    <property type="project" value="UniProtKB-KW"/>
</dbReference>
<comment type="caution">
    <text evidence="4">The sequence shown here is derived from an EMBL/GenBank/DDBJ whole genome shotgun (WGS) entry which is preliminary data.</text>
</comment>
<dbReference type="Proteomes" id="UP000248021">
    <property type="component" value="Unassembled WGS sequence"/>
</dbReference>
<dbReference type="InterPro" id="IPR036388">
    <property type="entry name" value="WH-like_DNA-bd_sf"/>
</dbReference>
<sequence>MSMVLEKAIRLVDLVAEGVETLSALATASGMSRSTTHRLLATLVEHNYLLLEGKKYGLGYRLLELGEAKRRNLNFLDALRPVLNKYATLTNDTIHLAVLDGKDIVLLDRVFGDRQLRINSFPGLRNTAYMTAVGKVLIGNLPQKQWQTFIDKIPADYPRTAEDIMADFKNAQRNNVAIDIDECNFGTCGVASSFQVNDRLRVACSINGATVYFSNNRLQELGAVAKRMAIELRATLDGQMPNVEFDTKAVISAR</sequence>
<dbReference type="Pfam" id="PF09339">
    <property type="entry name" value="HTH_IclR"/>
    <property type="match status" value="1"/>
</dbReference>
<dbReference type="Gene3D" id="1.10.10.10">
    <property type="entry name" value="Winged helix-like DNA-binding domain superfamily/Winged helix DNA-binding domain"/>
    <property type="match status" value="1"/>
</dbReference>
<accession>A0A2V3U4U3</accession>
<dbReference type="InterPro" id="IPR029016">
    <property type="entry name" value="GAF-like_dom_sf"/>
</dbReference>
<gene>
    <name evidence="4" type="ORF">C7450_1067</name>
</gene>
<dbReference type="PROSITE" id="PS51077">
    <property type="entry name" value="HTH_ICLR"/>
    <property type="match status" value="1"/>
</dbReference>